<evidence type="ECO:0000313" key="11">
    <source>
        <dbReference type="EMBL" id="KAL1502250.1"/>
    </source>
</evidence>
<keyword evidence="4" id="KW-0378">Hydrolase</keyword>
<keyword evidence="3" id="KW-0547">Nucleotide-binding</keyword>
<dbReference type="SMART" id="SM00487">
    <property type="entry name" value="DEXDc"/>
    <property type="match status" value="1"/>
</dbReference>
<evidence type="ECO:0000256" key="2">
    <source>
        <dbReference type="ARBA" id="ARBA00009889"/>
    </source>
</evidence>
<feature type="region of interest" description="Disordered" evidence="8">
    <location>
        <begin position="1376"/>
        <end position="1404"/>
    </location>
</feature>
<dbReference type="EMBL" id="JBDJPC010000005">
    <property type="protein sequence ID" value="KAL1502250.1"/>
    <property type="molecule type" value="Genomic_DNA"/>
</dbReference>
<dbReference type="InterPro" id="IPR027417">
    <property type="entry name" value="P-loop_NTPase"/>
</dbReference>
<feature type="domain" description="Helicase C-terminal" evidence="10">
    <location>
        <begin position="383"/>
        <end position="538"/>
    </location>
</feature>
<dbReference type="InterPro" id="IPR014001">
    <property type="entry name" value="Helicase_ATP-bd"/>
</dbReference>
<dbReference type="GO" id="GO:0004386">
    <property type="term" value="F:helicase activity"/>
    <property type="evidence" value="ECO:0007669"/>
    <property type="project" value="UniProtKB-KW"/>
</dbReference>
<accession>A0ABD1EUF7</accession>
<dbReference type="InterPro" id="IPR001650">
    <property type="entry name" value="Helicase_C-like"/>
</dbReference>
<gene>
    <name evidence="11" type="ORF">ABEB36_007419</name>
</gene>
<dbReference type="SUPFAM" id="SSF52540">
    <property type="entry name" value="P-loop containing nucleoside triphosphate hydrolases"/>
    <property type="match status" value="1"/>
</dbReference>
<dbReference type="PANTHER" id="PTHR14025:SF20">
    <property type="entry name" value="FANCONI ANEMIA GROUP M PROTEIN"/>
    <property type="match status" value="1"/>
</dbReference>
<dbReference type="GO" id="GO:0006310">
    <property type="term" value="P:DNA recombination"/>
    <property type="evidence" value="ECO:0007669"/>
    <property type="project" value="UniProtKB-ARBA"/>
</dbReference>
<reference evidence="11 12" key="1">
    <citation type="submission" date="2024-05" db="EMBL/GenBank/DDBJ databases">
        <title>Genetic variation in Jamaican populations of the coffee berry borer (Hypothenemus hampei).</title>
        <authorList>
            <person name="Errbii M."/>
            <person name="Myrie A."/>
        </authorList>
    </citation>
    <scope>NUCLEOTIDE SEQUENCE [LARGE SCALE GENOMIC DNA]</scope>
    <source>
        <strain evidence="11">JA-Hopewell-2020-01-JO</strain>
        <tissue evidence="11">Whole body</tissue>
    </source>
</reference>
<protein>
    <recommendedName>
        <fullName evidence="13">Fanconi anemia group M protein</fullName>
    </recommendedName>
</protein>
<keyword evidence="12" id="KW-1185">Reference proteome</keyword>
<dbReference type="PROSITE" id="PS51194">
    <property type="entry name" value="HELICASE_CTER"/>
    <property type="match status" value="1"/>
</dbReference>
<dbReference type="PROSITE" id="PS51192">
    <property type="entry name" value="HELICASE_ATP_BIND_1"/>
    <property type="match status" value="1"/>
</dbReference>
<sequence>METEIQSVGMSSKIEGFDLLAGQTWIYPTNYPTRDYQFNIVKEALFKNTLVSLPTGLGKTFIAAVVMYNFYRWYPHGKIIFMAPTRPLVKQQIDACYNIMAIPEGVTAELTGSKLLVSRSNIWREKRVFFVTPQVLQNDLENVAQLGEQIKCLVFDEAHKAKGNHAYCQVIRKLLSTNHHNFRVLALSATPGCNVNDVSEVVHNLLISHLEFRTEESKDVKSYVFERSLETVVVHLDDKLIEIREEYMKIVEYYARTLKKFNIIQGNYCSLSKGKIFMLMKDFQDKNRGTNSSNYSEIMRCLNICVTLYHALELLIRHGLRNFLSFFDEHIEKPLLRGNNNLKTILENVRNYLGPIPQIEVLPDGTYPEIPKNLKFGHPKHHKLKDILLKHFTDKDKENSRVIVFFEYRESVMEAHTILLQARPLIKPKIFLGQGCGVTQKIQIGVVKAFKEGRCNTLLSTCIGEEGLDVGEVDLIICFDISNKSPVRMVQRMGRTGRKRAGNVLILVTEGKEQQTLKDCLIHKNNISTHVLGSTRLKNDLYPFNPRLVPDDLEPKCEKLFITVKKKTIDKLKQYPSSSDVVFSQPDEFFQREKDLIPGLSKMLSFEVDKPSLKESTLFKKHVEKMRTGSKTYLISHSNHSKALCDLLSYADAKRFNIPTKICNKTEDLSGKSLKQSDIRSMFKKDVVPVSIERTQSQTEYSLINTQECSSAKTSLSEPLEHIFDLLSDYLFTDLITETQKCSLCPQDFDCSEYLLTPNGSPLKPNQVFIPKETILYEITLENIDKAIKSMDESFFAIPDDSELFNEDFSESFSENSKEKSLVYEAPDNYKEVLEKIEYAQDIASNSQLFNADFSESFSKNSKEKSNIYEIPSNFKEVLEKVEFTQDIPDDSQLFKKKFSESFGKNSNEKSVIYETPSNYKGVFEKDAFTQDIPGVSQLFNEDFIKSFTKNSKEKIVIYETPRNNKEALEKVEFSQDIPDDSQLFKKDFSESFSDNFKETSIIYEAPRNYKEALGKVEFSQNIEILESNQILSEEELLKVFKLEDIFDLFDRDIKKYSQNTIIYEPVTIECSPNKSNIFDIEEICDLSYFGLTKSKIDATNISFVNENISNSINGLNDSKELNCSNTSNVKATAGCTINDHSFISKSTVDSETIKEKNKNLDKSESDLDDATQVIDLTTDSSKENEKEFEAAVSPDIFLSSSSDEFFQKPTCKKVLMVGSKRAENSKNNSLFNRYNNKKAPITPKSSRIKIKKDTKLHNEFLDMEATVAEDENVSEDESEHQLDAYEESFVNDETENFDTEMHGVYLQSVKSPSVGKRIRTIKPIRNLADVYSQLPPMEESEYIEDSFCVNKIDEELTQNMELSHLEILEKQLEEGKRKRRLRNPNQEGKRKRIRLLVGSDESD</sequence>
<keyword evidence="5" id="KW-0347">Helicase</keyword>
<evidence type="ECO:0000256" key="6">
    <source>
        <dbReference type="ARBA" id="ARBA00022840"/>
    </source>
</evidence>
<evidence type="ECO:0000259" key="10">
    <source>
        <dbReference type="PROSITE" id="PS51194"/>
    </source>
</evidence>
<dbReference type="Pfam" id="PF00270">
    <property type="entry name" value="DEAD"/>
    <property type="match status" value="1"/>
</dbReference>
<evidence type="ECO:0000256" key="8">
    <source>
        <dbReference type="SAM" id="MobiDB-lite"/>
    </source>
</evidence>
<evidence type="ECO:0000259" key="9">
    <source>
        <dbReference type="PROSITE" id="PS51192"/>
    </source>
</evidence>
<evidence type="ECO:0000256" key="7">
    <source>
        <dbReference type="ARBA" id="ARBA00023242"/>
    </source>
</evidence>
<dbReference type="PANTHER" id="PTHR14025">
    <property type="entry name" value="FANCONI ANEMIA GROUP M FANCM FAMILY MEMBER"/>
    <property type="match status" value="1"/>
</dbReference>
<organism evidence="11 12">
    <name type="scientific">Hypothenemus hampei</name>
    <name type="common">Coffee berry borer</name>
    <dbReference type="NCBI Taxonomy" id="57062"/>
    <lineage>
        <taxon>Eukaryota</taxon>
        <taxon>Metazoa</taxon>
        <taxon>Ecdysozoa</taxon>
        <taxon>Arthropoda</taxon>
        <taxon>Hexapoda</taxon>
        <taxon>Insecta</taxon>
        <taxon>Pterygota</taxon>
        <taxon>Neoptera</taxon>
        <taxon>Endopterygota</taxon>
        <taxon>Coleoptera</taxon>
        <taxon>Polyphaga</taxon>
        <taxon>Cucujiformia</taxon>
        <taxon>Curculionidae</taxon>
        <taxon>Scolytinae</taxon>
        <taxon>Hypothenemus</taxon>
    </lineage>
</organism>
<dbReference type="InterPro" id="IPR039686">
    <property type="entry name" value="FANCM/Mph1-like_ID"/>
</dbReference>
<dbReference type="Pfam" id="PF00271">
    <property type="entry name" value="Helicase_C"/>
    <property type="match status" value="1"/>
</dbReference>
<dbReference type="Gene3D" id="3.40.50.300">
    <property type="entry name" value="P-loop containing nucleotide triphosphate hydrolases"/>
    <property type="match status" value="2"/>
</dbReference>
<evidence type="ECO:0008006" key="13">
    <source>
        <dbReference type="Google" id="ProtNLM"/>
    </source>
</evidence>
<dbReference type="Proteomes" id="UP001566132">
    <property type="component" value="Unassembled WGS sequence"/>
</dbReference>
<evidence type="ECO:0000256" key="4">
    <source>
        <dbReference type="ARBA" id="ARBA00022801"/>
    </source>
</evidence>
<comment type="caution">
    <text evidence="11">The sequence shown here is derived from an EMBL/GenBank/DDBJ whole genome shotgun (WGS) entry which is preliminary data.</text>
</comment>
<evidence type="ECO:0000256" key="1">
    <source>
        <dbReference type="ARBA" id="ARBA00004123"/>
    </source>
</evidence>
<evidence type="ECO:0000256" key="5">
    <source>
        <dbReference type="ARBA" id="ARBA00022806"/>
    </source>
</evidence>
<dbReference type="GO" id="GO:0005634">
    <property type="term" value="C:nucleus"/>
    <property type="evidence" value="ECO:0007669"/>
    <property type="project" value="UniProtKB-SubCell"/>
</dbReference>
<keyword evidence="6" id="KW-0067">ATP-binding</keyword>
<name>A0ABD1EUF7_HYPHA</name>
<dbReference type="CDD" id="cd12091">
    <property type="entry name" value="FANCM_ID"/>
    <property type="match status" value="1"/>
</dbReference>
<dbReference type="InterPro" id="IPR044749">
    <property type="entry name" value="FANCM_DEXDc"/>
</dbReference>
<dbReference type="GO" id="GO:0016787">
    <property type="term" value="F:hydrolase activity"/>
    <property type="evidence" value="ECO:0007669"/>
    <property type="project" value="UniProtKB-KW"/>
</dbReference>
<dbReference type="InterPro" id="IPR011545">
    <property type="entry name" value="DEAD/DEAH_box_helicase_dom"/>
</dbReference>
<dbReference type="GO" id="GO:0005524">
    <property type="term" value="F:ATP binding"/>
    <property type="evidence" value="ECO:0007669"/>
    <property type="project" value="UniProtKB-KW"/>
</dbReference>
<keyword evidence="7" id="KW-0539">Nucleus</keyword>
<dbReference type="CDD" id="cd18033">
    <property type="entry name" value="DEXDc_FANCM"/>
    <property type="match status" value="1"/>
</dbReference>
<evidence type="ECO:0000313" key="12">
    <source>
        <dbReference type="Proteomes" id="UP001566132"/>
    </source>
</evidence>
<comment type="subcellular location">
    <subcellularLocation>
        <location evidence="1">Nucleus</location>
    </subcellularLocation>
</comment>
<dbReference type="GO" id="GO:0006281">
    <property type="term" value="P:DNA repair"/>
    <property type="evidence" value="ECO:0007669"/>
    <property type="project" value="UniProtKB-ARBA"/>
</dbReference>
<feature type="domain" description="Helicase ATP-binding" evidence="9">
    <location>
        <begin position="40"/>
        <end position="209"/>
    </location>
</feature>
<dbReference type="SMART" id="SM00490">
    <property type="entry name" value="HELICc"/>
    <property type="match status" value="1"/>
</dbReference>
<evidence type="ECO:0000256" key="3">
    <source>
        <dbReference type="ARBA" id="ARBA00022741"/>
    </source>
</evidence>
<comment type="similarity">
    <text evidence="2">Belongs to the DEAD box helicase family. DEAH subfamily. FANCM sub-subfamily.</text>
</comment>
<proteinExistence type="inferred from homology"/>
<dbReference type="FunFam" id="3.40.50.300:FF:000861">
    <property type="entry name" value="Fanconi anemia, complementation group M"/>
    <property type="match status" value="1"/>
</dbReference>
<dbReference type="Gene3D" id="1.20.1320.20">
    <property type="entry name" value="hef helicase domain"/>
    <property type="match status" value="1"/>
</dbReference>